<dbReference type="GO" id="GO:0005506">
    <property type="term" value="F:iron ion binding"/>
    <property type="evidence" value="ECO:0007669"/>
    <property type="project" value="InterPro"/>
</dbReference>
<evidence type="ECO:0000256" key="9">
    <source>
        <dbReference type="PIRSR" id="PIRSR602401-1"/>
    </source>
</evidence>
<dbReference type="PRINTS" id="PR00385">
    <property type="entry name" value="P450"/>
</dbReference>
<dbReference type="PANTHER" id="PTHR24305:SF166">
    <property type="entry name" value="CYTOCHROME P450 12A4, MITOCHONDRIAL-RELATED"/>
    <property type="match status" value="1"/>
</dbReference>
<evidence type="ECO:0000256" key="4">
    <source>
        <dbReference type="ARBA" id="ARBA00022617"/>
    </source>
</evidence>
<dbReference type="STRING" id="1314783.A0A165P040"/>
<evidence type="ECO:0000256" key="7">
    <source>
        <dbReference type="ARBA" id="ARBA00023004"/>
    </source>
</evidence>
<proteinExistence type="inferred from homology"/>
<dbReference type="InterPro" id="IPR001128">
    <property type="entry name" value="Cyt_P450"/>
</dbReference>
<dbReference type="GO" id="GO:0004497">
    <property type="term" value="F:monooxygenase activity"/>
    <property type="evidence" value="ECO:0007669"/>
    <property type="project" value="UniProtKB-KW"/>
</dbReference>
<feature type="binding site" description="axial binding residue" evidence="9">
    <location>
        <position position="486"/>
    </location>
    <ligand>
        <name>heme</name>
        <dbReference type="ChEBI" id="CHEBI:30413"/>
    </ligand>
    <ligandPart>
        <name>Fe</name>
        <dbReference type="ChEBI" id="CHEBI:18248"/>
    </ligandPart>
</feature>
<evidence type="ECO:0000256" key="5">
    <source>
        <dbReference type="ARBA" id="ARBA00022723"/>
    </source>
</evidence>
<keyword evidence="8" id="KW-0503">Monooxygenase</keyword>
<feature type="transmembrane region" description="Helical" evidence="10">
    <location>
        <begin position="12"/>
        <end position="31"/>
    </location>
</feature>
<dbReference type="Proteomes" id="UP000076727">
    <property type="component" value="Unassembled WGS sequence"/>
</dbReference>
<comment type="cofactor">
    <cofactor evidence="1 9">
        <name>heme</name>
        <dbReference type="ChEBI" id="CHEBI:30413"/>
    </cofactor>
</comment>
<evidence type="ECO:0000256" key="8">
    <source>
        <dbReference type="ARBA" id="ARBA00023033"/>
    </source>
</evidence>
<keyword evidence="7 9" id="KW-0408">Iron</keyword>
<keyword evidence="4 9" id="KW-0349">Heme</keyword>
<dbReference type="InterPro" id="IPR050121">
    <property type="entry name" value="Cytochrome_P450_monoxygenase"/>
</dbReference>
<evidence type="ECO:0000256" key="6">
    <source>
        <dbReference type="ARBA" id="ARBA00023002"/>
    </source>
</evidence>
<dbReference type="SUPFAM" id="SSF48264">
    <property type="entry name" value="Cytochrome P450"/>
    <property type="match status" value="1"/>
</dbReference>
<keyword evidence="5 9" id="KW-0479">Metal-binding</keyword>
<organism evidence="11 12">
    <name type="scientific">Daedalea quercina L-15889</name>
    <dbReference type="NCBI Taxonomy" id="1314783"/>
    <lineage>
        <taxon>Eukaryota</taxon>
        <taxon>Fungi</taxon>
        <taxon>Dikarya</taxon>
        <taxon>Basidiomycota</taxon>
        <taxon>Agaricomycotina</taxon>
        <taxon>Agaricomycetes</taxon>
        <taxon>Polyporales</taxon>
        <taxon>Fomitopsis</taxon>
    </lineage>
</organism>
<dbReference type="GO" id="GO:0016705">
    <property type="term" value="F:oxidoreductase activity, acting on paired donors, with incorporation or reduction of molecular oxygen"/>
    <property type="evidence" value="ECO:0007669"/>
    <property type="project" value="InterPro"/>
</dbReference>
<dbReference type="EMBL" id="KV429074">
    <property type="protein sequence ID" value="KZT67594.1"/>
    <property type="molecule type" value="Genomic_DNA"/>
</dbReference>
<sequence>MYFFSQLMSSAFPLTIAAALFILWTLVRVIYRSLNSTIRDLPGPPNASWLFGNLKEIYSAENAVMQERWTAQYGNTIKYKGWLSRDRLYTVDLKALNHILNRSMEYYKPEAPKFYLMQVLGGGMLFVEGEKHRQQRKIMNPAFGPAQIRDLTETFVSKALELRDVWVDAVSKSEKPTRLDVLSGLGKTTLDVIGLAGFNYKFDSLKPNSKSSELNDAFQVIFGSASAKPSIWTMSTYFIPPLRLIPTSRSRQIAVAMGAMNRMGKDLLAEKKADIKQAAASAGGKVDGRLQGLRSRDLLTLLIKANMSEDIPEHQRLSDADVLAQVPTFLVAGHETTSTVTAYCLFALSQAPEIQQKLREELWSVPTENPTMDELQELPYLDAVIREAMRVHAPVPVTLRLAVQDDVVPLSTPYADRQGNLHDTVHISKGTTIDVPITALNRSKALWGDDAFEFRPERWESLPDAVQNTPGVWSNLMTFLGGPRACIGWRFSVVEMKALVFTLVRTFEFELAVSPDMIVKHSAIVQRPLIRGEESKGGQMPLLVKLYKRL</sequence>
<keyword evidence="10" id="KW-1133">Transmembrane helix</keyword>
<dbReference type="GO" id="GO:0020037">
    <property type="term" value="F:heme binding"/>
    <property type="evidence" value="ECO:0007669"/>
    <property type="project" value="InterPro"/>
</dbReference>
<evidence type="ECO:0000313" key="11">
    <source>
        <dbReference type="EMBL" id="KZT67594.1"/>
    </source>
</evidence>
<dbReference type="CDD" id="cd11069">
    <property type="entry name" value="CYP_FUM15-like"/>
    <property type="match status" value="1"/>
</dbReference>
<dbReference type="InterPro" id="IPR036396">
    <property type="entry name" value="Cyt_P450_sf"/>
</dbReference>
<keyword evidence="10" id="KW-0472">Membrane</keyword>
<keyword evidence="10" id="KW-0812">Transmembrane</keyword>
<evidence type="ECO:0000256" key="10">
    <source>
        <dbReference type="SAM" id="Phobius"/>
    </source>
</evidence>
<keyword evidence="12" id="KW-1185">Reference proteome</keyword>
<dbReference type="OrthoDB" id="1470350at2759"/>
<evidence type="ECO:0000256" key="3">
    <source>
        <dbReference type="ARBA" id="ARBA00010617"/>
    </source>
</evidence>
<dbReference type="AlphaFoldDB" id="A0A165P040"/>
<dbReference type="InterPro" id="IPR002401">
    <property type="entry name" value="Cyt_P450_E_grp-I"/>
</dbReference>
<comment type="pathway">
    <text evidence="2">Secondary metabolite biosynthesis.</text>
</comment>
<name>A0A165P040_9APHY</name>
<dbReference type="Pfam" id="PF00067">
    <property type="entry name" value="p450"/>
    <property type="match status" value="1"/>
</dbReference>
<accession>A0A165P040</accession>
<dbReference type="Gene3D" id="1.10.630.10">
    <property type="entry name" value="Cytochrome P450"/>
    <property type="match status" value="1"/>
</dbReference>
<reference evidence="11 12" key="1">
    <citation type="journal article" date="2016" name="Mol. Biol. Evol.">
        <title>Comparative Genomics of Early-Diverging Mushroom-Forming Fungi Provides Insights into the Origins of Lignocellulose Decay Capabilities.</title>
        <authorList>
            <person name="Nagy L.G."/>
            <person name="Riley R."/>
            <person name="Tritt A."/>
            <person name="Adam C."/>
            <person name="Daum C."/>
            <person name="Floudas D."/>
            <person name="Sun H."/>
            <person name="Yadav J.S."/>
            <person name="Pangilinan J."/>
            <person name="Larsson K.H."/>
            <person name="Matsuura K."/>
            <person name="Barry K."/>
            <person name="Labutti K."/>
            <person name="Kuo R."/>
            <person name="Ohm R.A."/>
            <person name="Bhattacharya S.S."/>
            <person name="Shirouzu T."/>
            <person name="Yoshinaga Y."/>
            <person name="Martin F.M."/>
            <person name="Grigoriev I.V."/>
            <person name="Hibbett D.S."/>
        </authorList>
    </citation>
    <scope>NUCLEOTIDE SEQUENCE [LARGE SCALE GENOMIC DNA]</scope>
    <source>
        <strain evidence="11 12">L-15889</strain>
    </source>
</reference>
<comment type="similarity">
    <text evidence="3">Belongs to the cytochrome P450 family.</text>
</comment>
<evidence type="ECO:0000256" key="2">
    <source>
        <dbReference type="ARBA" id="ARBA00005179"/>
    </source>
</evidence>
<dbReference type="PRINTS" id="PR00463">
    <property type="entry name" value="EP450I"/>
</dbReference>
<evidence type="ECO:0000256" key="1">
    <source>
        <dbReference type="ARBA" id="ARBA00001971"/>
    </source>
</evidence>
<evidence type="ECO:0000313" key="12">
    <source>
        <dbReference type="Proteomes" id="UP000076727"/>
    </source>
</evidence>
<keyword evidence="6" id="KW-0560">Oxidoreductase</keyword>
<protein>
    <submittedName>
        <fullName evidence="11">Cytochrome P450</fullName>
    </submittedName>
</protein>
<dbReference type="PANTHER" id="PTHR24305">
    <property type="entry name" value="CYTOCHROME P450"/>
    <property type="match status" value="1"/>
</dbReference>
<gene>
    <name evidence="11" type="ORF">DAEQUDRAFT_728818</name>
</gene>